<organism evidence="2 3">
    <name type="scientific">Maricaulis virginensis</name>
    <dbReference type="NCBI Taxonomy" id="144022"/>
    <lineage>
        <taxon>Bacteria</taxon>
        <taxon>Pseudomonadati</taxon>
        <taxon>Pseudomonadota</taxon>
        <taxon>Alphaproteobacteria</taxon>
        <taxon>Maricaulales</taxon>
        <taxon>Maricaulaceae</taxon>
        <taxon>Maricaulis</taxon>
    </lineage>
</organism>
<dbReference type="Proteomes" id="UP001143486">
    <property type="component" value="Unassembled WGS sequence"/>
</dbReference>
<dbReference type="Pfam" id="PF13563">
    <property type="entry name" value="2_5_RNA_ligase2"/>
    <property type="match status" value="1"/>
</dbReference>
<dbReference type="PANTHER" id="PTHR35561">
    <property type="entry name" value="RNA 2',3'-CYCLIC PHOSPHODIESTERASE"/>
    <property type="match status" value="1"/>
</dbReference>
<comment type="caution">
    <text evidence="2">The sequence shown here is derived from an EMBL/GenBank/DDBJ whole genome shotgun (WGS) entry which is preliminary data.</text>
</comment>
<accession>A0A9W6IN36</accession>
<dbReference type="RefSeq" id="WP_271187739.1">
    <property type="nucleotide sequence ID" value="NZ_BSFE01000010.1"/>
</dbReference>
<evidence type="ECO:0000313" key="3">
    <source>
        <dbReference type="Proteomes" id="UP001143486"/>
    </source>
</evidence>
<dbReference type="PANTHER" id="PTHR35561:SF1">
    <property type="entry name" value="RNA 2',3'-CYCLIC PHOSPHODIESTERASE"/>
    <property type="match status" value="1"/>
</dbReference>
<sequence>MSEQLSLLGKTRATDRLFFALFPDPGTAERIAAVAAQLRERHGLTGPALAAERFHITLSHLGDYHGLPADIVAKARQAGDLVSAPMFRPHFDRAGSFAGRSGNRPFVLQSSESETVVTAFQRTLGRAMMAVGLGRKAGPYSPHVTLLYDDVMIPVHPVGPVIWTAGEFVLVHSLLGQTRHVILDRWPLGAE</sequence>
<dbReference type="AlphaFoldDB" id="A0A9W6IN36"/>
<gene>
    <name evidence="2" type="ORF">GCM10017621_28950</name>
</gene>
<dbReference type="InterPro" id="IPR004175">
    <property type="entry name" value="RNA_CPDase"/>
</dbReference>
<dbReference type="Gene3D" id="3.90.1140.10">
    <property type="entry name" value="Cyclic phosphodiesterase"/>
    <property type="match status" value="1"/>
</dbReference>
<evidence type="ECO:0000313" key="2">
    <source>
        <dbReference type="EMBL" id="GLK53387.1"/>
    </source>
</evidence>
<dbReference type="GO" id="GO:0004113">
    <property type="term" value="F:2',3'-cyclic-nucleotide 3'-phosphodiesterase activity"/>
    <property type="evidence" value="ECO:0007669"/>
    <property type="project" value="InterPro"/>
</dbReference>
<keyword evidence="1" id="KW-0378">Hydrolase</keyword>
<dbReference type="InterPro" id="IPR009097">
    <property type="entry name" value="Cyclic_Pdiesterase"/>
</dbReference>
<evidence type="ECO:0000256" key="1">
    <source>
        <dbReference type="ARBA" id="ARBA00022801"/>
    </source>
</evidence>
<reference evidence="2" key="2">
    <citation type="submission" date="2023-01" db="EMBL/GenBank/DDBJ databases">
        <authorList>
            <person name="Sun Q."/>
            <person name="Evtushenko L."/>
        </authorList>
    </citation>
    <scope>NUCLEOTIDE SEQUENCE</scope>
    <source>
        <strain evidence="2">VKM B-1513</strain>
    </source>
</reference>
<dbReference type="GO" id="GO:0016874">
    <property type="term" value="F:ligase activity"/>
    <property type="evidence" value="ECO:0007669"/>
    <property type="project" value="UniProtKB-KW"/>
</dbReference>
<name>A0A9W6IN36_9PROT</name>
<protein>
    <submittedName>
        <fullName evidence="2">2'-5' RNA ligase</fullName>
    </submittedName>
</protein>
<proteinExistence type="predicted"/>
<reference evidence="2" key="1">
    <citation type="journal article" date="2014" name="Int. J. Syst. Evol. Microbiol.">
        <title>Complete genome sequence of Corynebacterium casei LMG S-19264T (=DSM 44701T), isolated from a smear-ripened cheese.</title>
        <authorList>
            <consortium name="US DOE Joint Genome Institute (JGI-PGF)"/>
            <person name="Walter F."/>
            <person name="Albersmeier A."/>
            <person name="Kalinowski J."/>
            <person name="Ruckert C."/>
        </authorList>
    </citation>
    <scope>NUCLEOTIDE SEQUENCE</scope>
    <source>
        <strain evidence="2">VKM B-1513</strain>
    </source>
</reference>
<keyword evidence="3" id="KW-1185">Reference proteome</keyword>
<dbReference type="EMBL" id="BSFE01000010">
    <property type="protein sequence ID" value="GLK53387.1"/>
    <property type="molecule type" value="Genomic_DNA"/>
</dbReference>
<keyword evidence="2" id="KW-0436">Ligase</keyword>
<dbReference type="SUPFAM" id="SSF55144">
    <property type="entry name" value="LigT-like"/>
    <property type="match status" value="1"/>
</dbReference>
<dbReference type="GO" id="GO:0008664">
    <property type="term" value="F:RNA 2',3'-cyclic 3'-phosphodiesterase activity"/>
    <property type="evidence" value="ECO:0007669"/>
    <property type="project" value="InterPro"/>
</dbReference>